<dbReference type="EMBL" id="CP097320">
    <property type="protein sequence ID" value="UQX13390.1"/>
    <property type="molecule type" value="Genomic_DNA"/>
</dbReference>
<feature type="region of interest" description="Disordered" evidence="1">
    <location>
        <begin position="1"/>
        <end position="25"/>
    </location>
</feature>
<dbReference type="Proteomes" id="UP001056610">
    <property type="component" value="Chromosome"/>
</dbReference>
<dbReference type="RefSeq" id="WP_249763474.1">
    <property type="nucleotide sequence ID" value="NZ_CP097320.1"/>
</dbReference>
<evidence type="ECO:0000313" key="3">
    <source>
        <dbReference type="Proteomes" id="UP001056610"/>
    </source>
</evidence>
<protein>
    <submittedName>
        <fullName evidence="2">Uncharacterized protein</fullName>
    </submittedName>
</protein>
<keyword evidence="3" id="KW-1185">Reference proteome</keyword>
<gene>
    <name evidence="2" type="ORF">M5I08_12295</name>
</gene>
<accession>A0ABY4QU73</accession>
<proteinExistence type="predicted"/>
<feature type="compositionally biased region" description="Polar residues" evidence="1">
    <location>
        <begin position="1"/>
        <end position="11"/>
    </location>
</feature>
<evidence type="ECO:0000313" key="2">
    <source>
        <dbReference type="EMBL" id="UQX13390.1"/>
    </source>
</evidence>
<sequence length="57" mass="6205">MNSEIISSTGSGIAGRNRSGQPHSVIRVDNANDNANCEHQQLAWHLAQGLAERTDLY</sequence>
<name>A0ABY4QU73_9MYCO</name>
<reference evidence="2" key="1">
    <citation type="submission" date="2022-05" db="EMBL/GenBank/DDBJ databases">
        <title>A methanotrophic Mycobacterium dominates a cave microbial ecosystem.</title>
        <authorList>
            <person name="Van Spanning R.J.M."/>
            <person name="Guan Q."/>
            <person name="Melkonian C."/>
            <person name="Gallant J."/>
            <person name="Polerecky L."/>
            <person name="Flot J.-F."/>
            <person name="Brandt B.W."/>
            <person name="Braster M."/>
            <person name="Iturbe Espinoza P."/>
            <person name="Aerts J."/>
            <person name="Meima-Franke M."/>
            <person name="Piersma S.R."/>
            <person name="Bunduc C."/>
            <person name="Ummels R."/>
            <person name="Pain A."/>
            <person name="Fleming E.J."/>
            <person name="van der Wel N."/>
            <person name="Gherman V.D."/>
            <person name="Sarbu S.M."/>
            <person name="Bodelier P.L.E."/>
            <person name="Bitter W."/>
        </authorList>
    </citation>
    <scope>NUCLEOTIDE SEQUENCE</scope>
    <source>
        <strain evidence="2">Sulfur Cave</strain>
    </source>
</reference>
<organism evidence="2 3">
    <name type="scientific">Candidatus Mycobacterium methanotrophicum</name>
    <dbReference type="NCBI Taxonomy" id="2943498"/>
    <lineage>
        <taxon>Bacteria</taxon>
        <taxon>Bacillati</taxon>
        <taxon>Actinomycetota</taxon>
        <taxon>Actinomycetes</taxon>
        <taxon>Mycobacteriales</taxon>
        <taxon>Mycobacteriaceae</taxon>
        <taxon>Mycobacterium</taxon>
    </lineage>
</organism>
<evidence type="ECO:0000256" key="1">
    <source>
        <dbReference type="SAM" id="MobiDB-lite"/>
    </source>
</evidence>